<evidence type="ECO:0000313" key="1">
    <source>
        <dbReference type="EMBL" id="GGC20147.1"/>
    </source>
</evidence>
<comment type="caution">
    <text evidence="1">The sequence shown here is derived from an EMBL/GenBank/DDBJ whole genome shotgun (WGS) entry which is preliminary data.</text>
</comment>
<sequence length="185" mass="22078">MNIQISKILSDYVSKKLTSDEFEEWVYSCQELESELGEELYTELISLDFRDKSNRIEVEKIVENKIDYSELHKNELTQLIRKVCSKELPFKESIRLLYNWMDSGYLFLSKIDTLGNFNEQGKSIIHSIENTMTNEQMWKILIDIEPNFFNELERIKTKIEDGNILITGEFEHSEYYGKQFKYIEK</sequence>
<accession>A0ABQ1LC31</accession>
<keyword evidence="2" id="KW-1185">Reference proteome</keyword>
<evidence type="ECO:0000313" key="2">
    <source>
        <dbReference type="Proteomes" id="UP000636010"/>
    </source>
</evidence>
<dbReference type="Proteomes" id="UP000636010">
    <property type="component" value="Unassembled WGS sequence"/>
</dbReference>
<reference evidence="2" key="1">
    <citation type="journal article" date="2019" name="Int. J. Syst. Evol. Microbiol.">
        <title>The Global Catalogue of Microorganisms (GCM) 10K type strain sequencing project: providing services to taxonomists for standard genome sequencing and annotation.</title>
        <authorList>
            <consortium name="The Broad Institute Genomics Platform"/>
            <consortium name="The Broad Institute Genome Sequencing Center for Infectious Disease"/>
            <person name="Wu L."/>
            <person name="Ma J."/>
        </authorList>
    </citation>
    <scope>NUCLEOTIDE SEQUENCE [LARGE SCALE GENOMIC DNA]</scope>
    <source>
        <strain evidence="2">CGMCC 1.10832</strain>
    </source>
</reference>
<name>A0ABQ1LC31_9BACT</name>
<protein>
    <submittedName>
        <fullName evidence="1">Uncharacterized protein</fullName>
    </submittedName>
</protein>
<dbReference type="RefSeq" id="WP_188459901.1">
    <property type="nucleotide sequence ID" value="NZ_BAABHU010000001.1"/>
</dbReference>
<dbReference type="EMBL" id="BMEC01000001">
    <property type="protein sequence ID" value="GGC20147.1"/>
    <property type="molecule type" value="Genomic_DNA"/>
</dbReference>
<organism evidence="1 2">
    <name type="scientific">Marivirga lumbricoides</name>
    <dbReference type="NCBI Taxonomy" id="1046115"/>
    <lineage>
        <taxon>Bacteria</taxon>
        <taxon>Pseudomonadati</taxon>
        <taxon>Bacteroidota</taxon>
        <taxon>Cytophagia</taxon>
        <taxon>Cytophagales</taxon>
        <taxon>Marivirgaceae</taxon>
        <taxon>Marivirga</taxon>
    </lineage>
</organism>
<proteinExistence type="predicted"/>
<gene>
    <name evidence="1" type="ORF">GCM10011506_01590</name>
</gene>